<name>A0A7Y9H5Y8_9ACTN</name>
<reference evidence="2 3" key="2">
    <citation type="submission" date="2020-08" db="EMBL/GenBank/DDBJ databases">
        <title>The Agave Microbiome: Exploring the role of microbial communities in plant adaptations to desert environments.</title>
        <authorList>
            <person name="Partida-Martinez L.P."/>
        </authorList>
    </citation>
    <scope>NUCLEOTIDE SEQUENCE [LARGE SCALE GENOMIC DNA]</scope>
    <source>
        <strain evidence="2 3">AT2.17</strain>
    </source>
</reference>
<evidence type="ECO:0000313" key="3">
    <source>
        <dbReference type="Proteomes" id="UP000549911"/>
    </source>
</evidence>
<dbReference type="AlphaFoldDB" id="A0A7Y9H5Y8"/>
<proteinExistence type="predicted"/>
<feature type="compositionally biased region" description="Basic and acidic residues" evidence="1">
    <location>
        <begin position="34"/>
        <end position="61"/>
    </location>
</feature>
<organism evidence="2 3">
    <name type="scientific">Nocardioides cavernae</name>
    <dbReference type="NCBI Taxonomy" id="1921566"/>
    <lineage>
        <taxon>Bacteria</taxon>
        <taxon>Bacillati</taxon>
        <taxon>Actinomycetota</taxon>
        <taxon>Actinomycetes</taxon>
        <taxon>Propionibacteriales</taxon>
        <taxon>Nocardioidaceae</taxon>
        <taxon>Nocardioides</taxon>
    </lineage>
</organism>
<feature type="compositionally biased region" description="Basic and acidic residues" evidence="1">
    <location>
        <begin position="1"/>
        <end position="28"/>
    </location>
</feature>
<reference evidence="2 3" key="1">
    <citation type="submission" date="2020-07" db="EMBL/GenBank/DDBJ databases">
        <authorList>
            <person name="Partida-Martinez L."/>
            <person name="Huntemann M."/>
            <person name="Clum A."/>
            <person name="Wang J."/>
            <person name="Palaniappan K."/>
            <person name="Ritter S."/>
            <person name="Chen I.-M."/>
            <person name="Stamatis D."/>
            <person name="Reddy T."/>
            <person name="O'Malley R."/>
            <person name="Daum C."/>
            <person name="Shapiro N."/>
            <person name="Ivanova N."/>
            <person name="Kyrpides N."/>
            <person name="Woyke T."/>
        </authorList>
    </citation>
    <scope>NUCLEOTIDE SEQUENCE [LARGE SCALE GENOMIC DNA]</scope>
    <source>
        <strain evidence="2 3">AT2.17</strain>
    </source>
</reference>
<keyword evidence="3" id="KW-1185">Reference proteome</keyword>
<dbReference type="EMBL" id="JACCBW010000005">
    <property type="protein sequence ID" value="NYE38535.1"/>
    <property type="molecule type" value="Genomic_DNA"/>
</dbReference>
<dbReference type="Proteomes" id="UP000549911">
    <property type="component" value="Unassembled WGS sequence"/>
</dbReference>
<protein>
    <recommendedName>
        <fullName evidence="4">SPOR domain-containing protein</fullName>
    </recommendedName>
</protein>
<sequence>MSNGESERWWFNLKTHEVEPDDGARNADRLGPYDTREEAARALEKVAERNEAWDNDPKWNDDGPGSGDGLADGTPDS</sequence>
<feature type="region of interest" description="Disordered" evidence="1">
    <location>
        <begin position="1"/>
        <end position="77"/>
    </location>
</feature>
<dbReference type="RefSeq" id="WP_179621179.1">
    <property type="nucleotide sequence ID" value="NZ_JACCBW010000005.1"/>
</dbReference>
<evidence type="ECO:0000313" key="2">
    <source>
        <dbReference type="EMBL" id="NYE38535.1"/>
    </source>
</evidence>
<evidence type="ECO:0008006" key="4">
    <source>
        <dbReference type="Google" id="ProtNLM"/>
    </source>
</evidence>
<gene>
    <name evidence="2" type="ORF">F4692_003685</name>
</gene>
<comment type="caution">
    <text evidence="2">The sequence shown here is derived from an EMBL/GenBank/DDBJ whole genome shotgun (WGS) entry which is preliminary data.</text>
</comment>
<accession>A0A7Y9H5Y8</accession>
<evidence type="ECO:0000256" key="1">
    <source>
        <dbReference type="SAM" id="MobiDB-lite"/>
    </source>
</evidence>